<dbReference type="SUPFAM" id="SSF46785">
    <property type="entry name" value="Winged helix' DNA-binding domain"/>
    <property type="match status" value="1"/>
</dbReference>
<evidence type="ECO:0000313" key="2">
    <source>
        <dbReference type="Proteomes" id="UP001597506"/>
    </source>
</evidence>
<dbReference type="Pfam" id="PF13730">
    <property type="entry name" value="HTH_36"/>
    <property type="match status" value="1"/>
</dbReference>
<dbReference type="InterPro" id="IPR036388">
    <property type="entry name" value="WH-like_DNA-bd_sf"/>
</dbReference>
<protein>
    <recommendedName>
        <fullName evidence="3">Winged helix-turn-helix transcriptional regulator</fullName>
    </recommendedName>
</protein>
<name>A0ABW5RM93_9BACI</name>
<dbReference type="Gene3D" id="1.10.10.10">
    <property type="entry name" value="Winged helix-like DNA-binding domain superfamily/Winged helix DNA-binding domain"/>
    <property type="match status" value="1"/>
</dbReference>
<sequence>MDKNIMIGLNRMIYEYGQLLEIIGKSEYPNGVSYISQYELAKKINKSPRTVSKRLNYLEQYGAIKKISAGCYKVLSTKMENTPFKLVFLVMNLIQKDFVIKDDYEEQAKRIGVTTKEIRQSWGFIYAAIQKSKNCTEPLENKGDNSLDGGDTKLRFSI</sequence>
<evidence type="ECO:0008006" key="3">
    <source>
        <dbReference type="Google" id="ProtNLM"/>
    </source>
</evidence>
<dbReference type="Proteomes" id="UP001597506">
    <property type="component" value="Unassembled WGS sequence"/>
</dbReference>
<proteinExistence type="predicted"/>
<dbReference type="InterPro" id="IPR036390">
    <property type="entry name" value="WH_DNA-bd_sf"/>
</dbReference>
<accession>A0ABW5RM93</accession>
<comment type="caution">
    <text evidence="1">The sequence shown here is derived from an EMBL/GenBank/DDBJ whole genome shotgun (WGS) entry which is preliminary data.</text>
</comment>
<dbReference type="RefSeq" id="WP_377932031.1">
    <property type="nucleotide sequence ID" value="NZ_JBHUMF010000002.1"/>
</dbReference>
<gene>
    <name evidence="1" type="ORF">ACFSUL_01495</name>
</gene>
<evidence type="ECO:0000313" key="1">
    <source>
        <dbReference type="EMBL" id="MFD2679416.1"/>
    </source>
</evidence>
<reference evidence="2" key="1">
    <citation type="journal article" date="2019" name="Int. J. Syst. Evol. Microbiol.">
        <title>The Global Catalogue of Microorganisms (GCM) 10K type strain sequencing project: providing services to taxonomists for standard genome sequencing and annotation.</title>
        <authorList>
            <consortium name="The Broad Institute Genomics Platform"/>
            <consortium name="The Broad Institute Genome Sequencing Center for Infectious Disease"/>
            <person name="Wu L."/>
            <person name="Ma J."/>
        </authorList>
    </citation>
    <scope>NUCLEOTIDE SEQUENCE [LARGE SCALE GENOMIC DNA]</scope>
    <source>
        <strain evidence="2">KCTC 3913</strain>
    </source>
</reference>
<dbReference type="EMBL" id="JBHUMF010000002">
    <property type="protein sequence ID" value="MFD2679416.1"/>
    <property type="molecule type" value="Genomic_DNA"/>
</dbReference>
<keyword evidence="2" id="KW-1185">Reference proteome</keyword>
<organism evidence="1 2">
    <name type="scientific">Bacillus seohaeanensis</name>
    <dbReference type="NCBI Taxonomy" id="284580"/>
    <lineage>
        <taxon>Bacteria</taxon>
        <taxon>Bacillati</taxon>
        <taxon>Bacillota</taxon>
        <taxon>Bacilli</taxon>
        <taxon>Bacillales</taxon>
        <taxon>Bacillaceae</taxon>
        <taxon>Bacillus</taxon>
    </lineage>
</organism>